<feature type="transmembrane region" description="Helical" evidence="6">
    <location>
        <begin position="79"/>
        <end position="102"/>
    </location>
</feature>
<evidence type="ECO:0000313" key="7">
    <source>
        <dbReference type="EMBL" id="XBV84824.1"/>
    </source>
</evidence>
<feature type="transmembrane region" description="Helical" evidence="6">
    <location>
        <begin position="23"/>
        <end position="41"/>
    </location>
</feature>
<sequence>MNTYLTQRASSESVVRSFMGRTYSWMTAGLVLTAVIAYLTGHNENTLAWAGQNVLLLFIAQFGVVMFLSFAIQRISSMVAGVLFMAYAALTGLTFSLILQRYTGSDVTAAFLSSAGTFGVMSAYGYFTKRNLSAWGNFLMFALIGLVIAMLVNLFVASGPLSLVISGIGVLLFAALTAYDTNKLRQIALTGMDGELAEKTAVFGALQLYLDFINMFLFLLRLFGAGGSSRN</sequence>
<dbReference type="InterPro" id="IPR006214">
    <property type="entry name" value="Bax_inhibitor_1-related"/>
</dbReference>
<feature type="transmembrane region" description="Helical" evidence="6">
    <location>
        <begin position="108"/>
        <end position="127"/>
    </location>
</feature>
<keyword evidence="5 6" id="KW-0472">Membrane</keyword>
<evidence type="ECO:0000256" key="3">
    <source>
        <dbReference type="ARBA" id="ARBA00022692"/>
    </source>
</evidence>
<dbReference type="CDD" id="cd10432">
    <property type="entry name" value="BI-1-like_bacterial"/>
    <property type="match status" value="1"/>
</dbReference>
<dbReference type="GO" id="GO:0005886">
    <property type="term" value="C:plasma membrane"/>
    <property type="evidence" value="ECO:0007669"/>
    <property type="project" value="TreeGrafter"/>
</dbReference>
<evidence type="ECO:0000256" key="2">
    <source>
        <dbReference type="ARBA" id="ARBA00010350"/>
    </source>
</evidence>
<feature type="transmembrane region" description="Helical" evidence="6">
    <location>
        <begin position="200"/>
        <end position="223"/>
    </location>
</feature>
<feature type="transmembrane region" description="Helical" evidence="6">
    <location>
        <begin position="134"/>
        <end position="155"/>
    </location>
</feature>
<dbReference type="EMBL" id="CP158299">
    <property type="protein sequence ID" value="XBV84824.1"/>
    <property type="molecule type" value="Genomic_DNA"/>
</dbReference>
<proteinExistence type="inferred from homology"/>
<dbReference type="KEGG" id="dsc:ABOD76_15450"/>
<feature type="transmembrane region" description="Helical" evidence="6">
    <location>
        <begin position="161"/>
        <end position="179"/>
    </location>
</feature>
<protein>
    <submittedName>
        <fullName evidence="7">Bax inhibitor-1/YccA family protein</fullName>
    </submittedName>
</protein>
<evidence type="ECO:0000256" key="5">
    <source>
        <dbReference type="ARBA" id="ARBA00023136"/>
    </source>
</evidence>
<dbReference type="Pfam" id="PF01027">
    <property type="entry name" value="Bax1-I"/>
    <property type="match status" value="1"/>
</dbReference>
<comment type="subcellular location">
    <subcellularLocation>
        <location evidence="1">Membrane</location>
        <topology evidence="1">Multi-pass membrane protein</topology>
    </subcellularLocation>
</comment>
<dbReference type="RefSeq" id="WP_350242861.1">
    <property type="nucleotide sequence ID" value="NZ_CP158299.1"/>
</dbReference>
<evidence type="ECO:0000256" key="4">
    <source>
        <dbReference type="ARBA" id="ARBA00022989"/>
    </source>
</evidence>
<evidence type="ECO:0000256" key="1">
    <source>
        <dbReference type="ARBA" id="ARBA00004141"/>
    </source>
</evidence>
<feature type="transmembrane region" description="Helical" evidence="6">
    <location>
        <begin position="53"/>
        <end position="72"/>
    </location>
</feature>
<dbReference type="AlphaFoldDB" id="A0AAU7U9D8"/>
<keyword evidence="3 6" id="KW-0812">Transmembrane</keyword>
<dbReference type="PANTHER" id="PTHR23291:SF50">
    <property type="entry name" value="PROTEIN LIFEGUARD 4"/>
    <property type="match status" value="1"/>
</dbReference>
<organism evidence="7">
    <name type="scientific">Deinococcus sonorensis KR-87</name>
    <dbReference type="NCBI Taxonomy" id="694439"/>
    <lineage>
        <taxon>Bacteria</taxon>
        <taxon>Thermotogati</taxon>
        <taxon>Deinococcota</taxon>
        <taxon>Deinococci</taxon>
        <taxon>Deinococcales</taxon>
        <taxon>Deinococcaceae</taxon>
        <taxon>Deinococcus</taxon>
    </lineage>
</organism>
<dbReference type="PANTHER" id="PTHR23291">
    <property type="entry name" value="BAX INHIBITOR-RELATED"/>
    <property type="match status" value="1"/>
</dbReference>
<keyword evidence="4 6" id="KW-1133">Transmembrane helix</keyword>
<evidence type="ECO:0000256" key="6">
    <source>
        <dbReference type="RuleBase" id="RU004379"/>
    </source>
</evidence>
<comment type="similarity">
    <text evidence="2 6">Belongs to the BI1 family.</text>
</comment>
<reference evidence="7" key="1">
    <citation type="submission" date="2024-06" db="EMBL/GenBank/DDBJ databases">
        <title>Draft Genome Sequence of Deinococcus sonorensis Type Strain KR-87, a Biofilm Producing Representative of the Genus Deinococcus.</title>
        <authorList>
            <person name="Boren L.S."/>
            <person name="Grosso R.A."/>
            <person name="Hugenberg-Cox A.N."/>
            <person name="Hill J.T.E."/>
            <person name="Albert C.M."/>
            <person name="Tuohy J.M."/>
        </authorList>
    </citation>
    <scope>NUCLEOTIDE SEQUENCE</scope>
    <source>
        <strain evidence="7">KR-87</strain>
    </source>
</reference>
<gene>
    <name evidence="7" type="ORF">ABOD76_15450</name>
</gene>
<name>A0AAU7U9D8_9DEIO</name>
<accession>A0AAU7U9D8</accession>